<dbReference type="AlphaFoldDB" id="A0A1S8DDZ1"/>
<dbReference type="Proteomes" id="UP000242847">
    <property type="component" value="Unassembled WGS sequence"/>
</dbReference>
<proteinExistence type="predicted"/>
<protein>
    <submittedName>
        <fullName evidence="1">Uncharacterized protein</fullName>
    </submittedName>
</protein>
<accession>A0A1S8DDZ1</accession>
<name>A0A1S8DDZ1_9GAMM</name>
<dbReference type="EMBL" id="MUBC01000024">
    <property type="protein sequence ID" value="ONM43655.1"/>
    <property type="molecule type" value="Genomic_DNA"/>
</dbReference>
<keyword evidence="2" id="KW-1185">Reference proteome</keyword>
<reference evidence="1 2" key="1">
    <citation type="submission" date="2017-01" db="EMBL/GenBank/DDBJ databases">
        <title>Draft genome sequence of Pseudomonas pachastrellae type strain CCUG 46540T from a deep sea.</title>
        <authorList>
            <person name="Gomila M."/>
            <person name="Mulet M."/>
            <person name="Lalucat J."/>
            <person name="Garcia-Valdes E."/>
        </authorList>
    </citation>
    <scope>NUCLEOTIDE SEQUENCE [LARGE SCALE GENOMIC DNA]</scope>
    <source>
        <strain evidence="1 2">CCUG 46540</strain>
    </source>
</reference>
<organism evidence="1 2">
    <name type="scientific">Halopseudomonas pachastrellae</name>
    <dbReference type="NCBI Taxonomy" id="254161"/>
    <lineage>
        <taxon>Bacteria</taxon>
        <taxon>Pseudomonadati</taxon>
        <taxon>Pseudomonadota</taxon>
        <taxon>Gammaproteobacteria</taxon>
        <taxon>Pseudomonadales</taxon>
        <taxon>Pseudomonadaceae</taxon>
        <taxon>Halopseudomonas</taxon>
    </lineage>
</organism>
<evidence type="ECO:0000313" key="2">
    <source>
        <dbReference type="Proteomes" id="UP000242847"/>
    </source>
</evidence>
<evidence type="ECO:0000313" key="1">
    <source>
        <dbReference type="EMBL" id="ONM43655.1"/>
    </source>
</evidence>
<gene>
    <name evidence="1" type="ORF">BXT89_11880</name>
</gene>
<sequence>MLRERYYIGLLNALYTLKDTVEHMQAWYMEPGSEHRDGDINQSEGYVKLRSSAWKSFSDIKELHGPAELVVSGNAVIALKEFYSIHWEASEFSACNAEWIDKVHKGVKEAHKIVLREAKNDLVPDIT</sequence>
<comment type="caution">
    <text evidence="1">The sequence shown here is derived from an EMBL/GenBank/DDBJ whole genome shotgun (WGS) entry which is preliminary data.</text>
</comment>